<reference evidence="2" key="1">
    <citation type="submission" date="2023-05" db="EMBL/GenBank/DDBJ databases">
        <title>Limnohabitans sp. strain HM2-2 Genome sequencing and assembly.</title>
        <authorList>
            <person name="Jung Y."/>
        </authorList>
    </citation>
    <scope>NUCLEOTIDE SEQUENCE</scope>
    <source>
        <strain evidence="2">HM2-2</strain>
    </source>
</reference>
<evidence type="ECO:0000313" key="2">
    <source>
        <dbReference type="EMBL" id="MDI9232312.1"/>
    </source>
</evidence>
<organism evidence="2 3">
    <name type="scientific">Limnohabitans lacus</name>
    <dbReference type="NCBI Taxonomy" id="3045173"/>
    <lineage>
        <taxon>Bacteria</taxon>
        <taxon>Pseudomonadati</taxon>
        <taxon>Pseudomonadota</taxon>
        <taxon>Betaproteobacteria</taxon>
        <taxon>Burkholderiales</taxon>
        <taxon>Comamonadaceae</taxon>
        <taxon>Limnohabitans</taxon>
    </lineage>
</organism>
<evidence type="ECO:0008006" key="4">
    <source>
        <dbReference type="Google" id="ProtNLM"/>
    </source>
</evidence>
<keyword evidence="1" id="KW-0732">Signal</keyword>
<proteinExistence type="predicted"/>
<name>A0ABT6X2H8_9BURK</name>
<gene>
    <name evidence="2" type="ORF">QLQ16_00510</name>
</gene>
<feature type="signal peptide" evidence="1">
    <location>
        <begin position="1"/>
        <end position="18"/>
    </location>
</feature>
<comment type="caution">
    <text evidence="2">The sequence shown here is derived from an EMBL/GenBank/DDBJ whole genome shotgun (WGS) entry which is preliminary data.</text>
</comment>
<keyword evidence="3" id="KW-1185">Reference proteome</keyword>
<dbReference type="EMBL" id="JASGBH010000001">
    <property type="protein sequence ID" value="MDI9232312.1"/>
    <property type="molecule type" value="Genomic_DNA"/>
</dbReference>
<dbReference type="Proteomes" id="UP001431902">
    <property type="component" value="Unassembled WGS sequence"/>
</dbReference>
<feature type="chain" id="PRO_5046155415" description="Lipoprotein" evidence="1">
    <location>
        <begin position="19"/>
        <end position="570"/>
    </location>
</feature>
<sequence>MKRALCAMGVATFLTACGGGGGTNNQTAQQGTSIDVYPSLGKFESGTVNLLSIDGKVLSTGSLQNGTAKLSANIGCQPAIIEISKGRYYDEGLDKFIDMGNDLKLRAATPCYSENSEIGVTGFTEIAYQKASATLSAASITDANTYVKDKYANELASILIKPDLIGSTQDAKNLKDSPNGKYALKLAAFSVVAAKYSQDTIRMIHDAATNVKSTGYIDGGITGGYSASSFKADFNTAIDNYSSSYAQALQSSKEQAKINSNSTAIPEIVRTEEFAALMNLLSIPPKSPGFTGISNATDIQNSNNYLPNTTVINCYGETDSNTSVFSSTSKCSSPYLTFLPYGFLPSTTQLFKIGRPENSRLTISGSLVGPLTTFEGYPIARNTSLNVTYTDEVKGKSITITGTAIDMKFVSGGDAYTRPSSWVSGGQQCRTIEYRNASINITNQYGTRSLRNFNVCADDSFEAPMEDLSGRPRIFKYFAKGENQQSVIFDNTTTPLIFEQANNLGANTGTTLSSLALNFKSGKITYPTNLNDSITLESDGNGAAKITLKKSGIISTSIIPTHILLDRPIP</sequence>
<dbReference type="RefSeq" id="WP_283222732.1">
    <property type="nucleotide sequence ID" value="NZ_JASGBH010000001.1"/>
</dbReference>
<protein>
    <recommendedName>
        <fullName evidence="4">Lipoprotein</fullName>
    </recommendedName>
</protein>
<evidence type="ECO:0000313" key="3">
    <source>
        <dbReference type="Proteomes" id="UP001431902"/>
    </source>
</evidence>
<accession>A0ABT6X2H8</accession>
<evidence type="ECO:0000256" key="1">
    <source>
        <dbReference type="SAM" id="SignalP"/>
    </source>
</evidence>
<dbReference type="PROSITE" id="PS51257">
    <property type="entry name" value="PROKAR_LIPOPROTEIN"/>
    <property type="match status" value="1"/>
</dbReference>